<proteinExistence type="predicted"/>
<dbReference type="InterPro" id="IPR027417">
    <property type="entry name" value="P-loop_NTPase"/>
</dbReference>
<keyword evidence="2" id="KW-1185">Reference proteome</keyword>
<accession>A0ABX2CZP1</accession>
<dbReference type="EMBL" id="SRRZ01000064">
    <property type="protein sequence ID" value="NQE35794.1"/>
    <property type="molecule type" value="Genomic_DNA"/>
</dbReference>
<evidence type="ECO:0000313" key="2">
    <source>
        <dbReference type="Proteomes" id="UP000702425"/>
    </source>
</evidence>
<dbReference type="Gene3D" id="3.40.50.300">
    <property type="entry name" value="P-loop containing nucleotide triphosphate hydrolases"/>
    <property type="match status" value="1"/>
</dbReference>
<name>A0ABX2CZP1_9CYAN</name>
<comment type="caution">
    <text evidence="1">The sequence shown here is derived from an EMBL/GenBank/DDBJ whole genome shotgun (WGS) entry which is preliminary data.</text>
</comment>
<dbReference type="Proteomes" id="UP000702425">
    <property type="component" value="Unassembled WGS sequence"/>
</dbReference>
<protein>
    <submittedName>
        <fullName evidence="1">Uncharacterized protein</fullName>
    </submittedName>
</protein>
<sequence length="87" mass="10153">MSEPRTLPITIPKEEIEQFCQRRHPIRKLSTIARANRVFGNKVNGLIVDYIGVFRDLQKALEIYGFVSGGYVARRRHSRRIESRPSR</sequence>
<gene>
    <name evidence="1" type="ORF">E5S67_03530</name>
</gene>
<organism evidence="1 2">
    <name type="scientific">Microcoleus asticus IPMA8</name>
    <dbReference type="NCBI Taxonomy" id="2563858"/>
    <lineage>
        <taxon>Bacteria</taxon>
        <taxon>Bacillati</taxon>
        <taxon>Cyanobacteriota</taxon>
        <taxon>Cyanophyceae</taxon>
        <taxon>Oscillatoriophycideae</taxon>
        <taxon>Oscillatoriales</taxon>
        <taxon>Microcoleaceae</taxon>
        <taxon>Microcoleus</taxon>
        <taxon>Microcoleus asticus</taxon>
    </lineage>
</organism>
<reference evidence="1 2" key="1">
    <citation type="journal article" date="2020" name="Sci. Rep.">
        <title>A novel cyanobacterial geosmin producer, revising GeoA distribution and dispersion patterns in Bacteria.</title>
        <authorList>
            <person name="Churro C."/>
            <person name="Semedo-Aguiar A.P."/>
            <person name="Silva A.D."/>
            <person name="Pereira-Leal J.B."/>
            <person name="Leite R.B."/>
        </authorList>
    </citation>
    <scope>NUCLEOTIDE SEQUENCE [LARGE SCALE GENOMIC DNA]</scope>
    <source>
        <strain evidence="1 2">IPMA8</strain>
    </source>
</reference>
<evidence type="ECO:0000313" key="1">
    <source>
        <dbReference type="EMBL" id="NQE35794.1"/>
    </source>
</evidence>